<reference evidence="2" key="1">
    <citation type="submission" date="2018-09" db="EMBL/GenBank/DDBJ databases">
        <authorList>
            <person name="Kim I."/>
        </authorList>
    </citation>
    <scope>NUCLEOTIDE SEQUENCE [LARGE SCALE GENOMIC DNA]</scope>
    <source>
        <strain evidence="2">DD4a</strain>
    </source>
</reference>
<name>A0A3A1U1P8_9MICO</name>
<gene>
    <name evidence="1" type="ORF">D1781_09320</name>
</gene>
<dbReference type="OrthoDB" id="3746081at2"/>
<proteinExistence type="predicted"/>
<protein>
    <submittedName>
        <fullName evidence="1">Uncharacterized protein</fullName>
    </submittedName>
</protein>
<evidence type="ECO:0000313" key="1">
    <source>
        <dbReference type="EMBL" id="RIX27737.1"/>
    </source>
</evidence>
<accession>A0A3A1U1P8</accession>
<dbReference type="RefSeq" id="WP_119482046.1">
    <property type="nucleotide sequence ID" value="NZ_QXTG01000002.1"/>
</dbReference>
<keyword evidence="2" id="KW-1185">Reference proteome</keyword>
<sequence length="154" mass="17366">MRALPTADPFLIDFFADRRRGAHGVRRDRIERVEADLRLAIELAGDDVLGAEQQALVAAERQFEPIGAAARVLPVTALPALLDRYLTDPLYRPVAADEARDRLETCAALIRRLARQPELLPATRLLRRLDERVRMETATLQPGRARLRAKRVRG</sequence>
<dbReference type="EMBL" id="QXTG01000002">
    <property type="protein sequence ID" value="RIX27737.1"/>
    <property type="molecule type" value="Genomic_DNA"/>
</dbReference>
<dbReference type="Proteomes" id="UP000265742">
    <property type="component" value="Unassembled WGS sequence"/>
</dbReference>
<evidence type="ECO:0000313" key="2">
    <source>
        <dbReference type="Proteomes" id="UP000265742"/>
    </source>
</evidence>
<dbReference type="AlphaFoldDB" id="A0A3A1U1P8"/>
<organism evidence="1 2">
    <name type="scientific">Amnibacterium setariae</name>
    <dbReference type="NCBI Taxonomy" id="2306585"/>
    <lineage>
        <taxon>Bacteria</taxon>
        <taxon>Bacillati</taxon>
        <taxon>Actinomycetota</taxon>
        <taxon>Actinomycetes</taxon>
        <taxon>Micrococcales</taxon>
        <taxon>Microbacteriaceae</taxon>
        <taxon>Amnibacterium</taxon>
    </lineage>
</organism>
<comment type="caution">
    <text evidence="1">The sequence shown here is derived from an EMBL/GenBank/DDBJ whole genome shotgun (WGS) entry which is preliminary data.</text>
</comment>